<dbReference type="SUPFAM" id="SSF46894">
    <property type="entry name" value="C-terminal effector domain of the bipartite response regulators"/>
    <property type="match status" value="1"/>
</dbReference>
<name>A0A2S6GMX0_9PSEU</name>
<dbReference type="InterPro" id="IPR036388">
    <property type="entry name" value="WH-like_DNA-bd_sf"/>
</dbReference>
<sequence>MINAVGAAVPQARASRDGTGGATAGQGEGVDAFHGARRLLIEALELSMGQRRTAAEPRDAGAELRAELRARPAGTSVLVACSAQAELTEPLGMDPCEFLRAEVLDRGHRLTLLHHDLAALAAPDQHTLAGLVAAGAEVRVLARTLPRAVLVGDDVALLPADTGGGTLVRTPEVVRALRQTHATLRDLAVDFTELTGAVIALVGPSSLADVLGRLCAGMKDESAARQMRVSVRTYRRYVASILKSLNVTSRFEAGMRLSEIGLTDLARRHAARATPGPRTAGSCGLGGPGGAPEDGVEQAEGEHEG</sequence>
<accession>A0A2S6GMX0</accession>
<dbReference type="OrthoDB" id="4266042at2"/>
<evidence type="ECO:0000256" key="1">
    <source>
        <dbReference type="SAM" id="MobiDB-lite"/>
    </source>
</evidence>
<gene>
    <name evidence="3" type="ORF">CLV40_110234</name>
</gene>
<dbReference type="Proteomes" id="UP000239203">
    <property type="component" value="Unassembled WGS sequence"/>
</dbReference>
<feature type="region of interest" description="Disordered" evidence="1">
    <location>
        <begin position="270"/>
        <end position="305"/>
    </location>
</feature>
<feature type="domain" description="HTH luxR-type" evidence="2">
    <location>
        <begin position="204"/>
        <end position="257"/>
    </location>
</feature>
<proteinExistence type="predicted"/>
<evidence type="ECO:0000259" key="2">
    <source>
        <dbReference type="SMART" id="SM00421"/>
    </source>
</evidence>
<organism evidence="3 4">
    <name type="scientific">Actinokineospora auranticolor</name>
    <dbReference type="NCBI Taxonomy" id="155976"/>
    <lineage>
        <taxon>Bacteria</taxon>
        <taxon>Bacillati</taxon>
        <taxon>Actinomycetota</taxon>
        <taxon>Actinomycetes</taxon>
        <taxon>Pseudonocardiales</taxon>
        <taxon>Pseudonocardiaceae</taxon>
        <taxon>Actinokineospora</taxon>
    </lineage>
</organism>
<feature type="region of interest" description="Disordered" evidence="1">
    <location>
        <begin position="1"/>
        <end position="28"/>
    </location>
</feature>
<dbReference type="Gene3D" id="1.10.10.10">
    <property type="entry name" value="Winged helix-like DNA-binding domain superfamily/Winged helix DNA-binding domain"/>
    <property type="match status" value="1"/>
</dbReference>
<reference evidence="3 4" key="1">
    <citation type="submission" date="2018-02" db="EMBL/GenBank/DDBJ databases">
        <title>Genomic Encyclopedia of Archaeal and Bacterial Type Strains, Phase II (KMG-II): from individual species to whole genera.</title>
        <authorList>
            <person name="Goeker M."/>
        </authorList>
    </citation>
    <scope>NUCLEOTIDE SEQUENCE [LARGE SCALE GENOMIC DNA]</scope>
    <source>
        <strain evidence="3 4">YU 961-1</strain>
    </source>
</reference>
<dbReference type="GO" id="GO:0003677">
    <property type="term" value="F:DNA binding"/>
    <property type="evidence" value="ECO:0007669"/>
    <property type="project" value="InterPro"/>
</dbReference>
<keyword evidence="4" id="KW-1185">Reference proteome</keyword>
<dbReference type="AlphaFoldDB" id="A0A2S6GMX0"/>
<dbReference type="GO" id="GO:0006355">
    <property type="term" value="P:regulation of DNA-templated transcription"/>
    <property type="evidence" value="ECO:0007669"/>
    <property type="project" value="InterPro"/>
</dbReference>
<dbReference type="InterPro" id="IPR016032">
    <property type="entry name" value="Sig_transdc_resp-reg_C-effctor"/>
</dbReference>
<evidence type="ECO:0000313" key="3">
    <source>
        <dbReference type="EMBL" id="PPK66530.1"/>
    </source>
</evidence>
<comment type="caution">
    <text evidence="3">The sequence shown here is derived from an EMBL/GenBank/DDBJ whole genome shotgun (WGS) entry which is preliminary data.</text>
</comment>
<feature type="compositionally biased region" description="Gly residues" evidence="1">
    <location>
        <begin position="18"/>
        <end position="28"/>
    </location>
</feature>
<dbReference type="RefSeq" id="WP_104480489.1">
    <property type="nucleotide sequence ID" value="NZ_CP154825.1"/>
</dbReference>
<evidence type="ECO:0000313" key="4">
    <source>
        <dbReference type="Proteomes" id="UP000239203"/>
    </source>
</evidence>
<dbReference type="SMART" id="SM00421">
    <property type="entry name" value="HTH_LUXR"/>
    <property type="match status" value="1"/>
</dbReference>
<dbReference type="EMBL" id="PTIX01000010">
    <property type="protein sequence ID" value="PPK66530.1"/>
    <property type="molecule type" value="Genomic_DNA"/>
</dbReference>
<protein>
    <recommendedName>
        <fullName evidence="2">HTH luxR-type domain-containing protein</fullName>
    </recommendedName>
</protein>
<dbReference type="InterPro" id="IPR000792">
    <property type="entry name" value="Tscrpt_reg_LuxR_C"/>
</dbReference>
<feature type="compositionally biased region" description="Gly residues" evidence="1">
    <location>
        <begin position="283"/>
        <end position="292"/>
    </location>
</feature>